<dbReference type="InterPro" id="IPR004919">
    <property type="entry name" value="GmrSD_N"/>
</dbReference>
<accession>A0AAW8Z690</accession>
<sequence length="208" mass="24327">MKDFLNDIKEFEPKTNELGEKSWYCLQPLVIKPMDANAKTTFNLDESKDWYEVIDGQQRLTTLFLVVHYINEMWKGKQKLVEFSLRYQTRANSENFLKQLEVDEETDTVAINDQNIDFHFISTAYNTIHQWVMSFSDRLETLDTGEFESKLIRHTKVIWYETDSDSVEVFTRINVGKIPLTNAELIKALFLNNSNFADVKGLCCTKIS</sequence>
<organism evidence="2 3">
    <name type="scientific">Acinetobacter indicus</name>
    <dbReference type="NCBI Taxonomy" id="756892"/>
    <lineage>
        <taxon>Bacteria</taxon>
        <taxon>Pseudomonadati</taxon>
        <taxon>Pseudomonadota</taxon>
        <taxon>Gammaproteobacteria</taxon>
        <taxon>Moraxellales</taxon>
        <taxon>Moraxellaceae</taxon>
        <taxon>Acinetobacter</taxon>
    </lineage>
</organism>
<comment type="caution">
    <text evidence="2">The sequence shown here is derived from an EMBL/GenBank/DDBJ whole genome shotgun (WGS) entry which is preliminary data.</text>
</comment>
<dbReference type="RefSeq" id="WP_317306773.1">
    <property type="nucleotide sequence ID" value="NZ_CP183907.1"/>
</dbReference>
<evidence type="ECO:0000313" key="2">
    <source>
        <dbReference type="EMBL" id="MDV4316397.1"/>
    </source>
</evidence>
<evidence type="ECO:0000259" key="1">
    <source>
        <dbReference type="Pfam" id="PF03235"/>
    </source>
</evidence>
<dbReference type="Pfam" id="PF03235">
    <property type="entry name" value="GmrSD_N"/>
    <property type="match status" value="1"/>
</dbReference>
<proteinExistence type="predicted"/>
<evidence type="ECO:0000313" key="3">
    <source>
        <dbReference type="Proteomes" id="UP001284654"/>
    </source>
</evidence>
<protein>
    <submittedName>
        <fullName evidence="2">DUF262 domain-containing protein</fullName>
    </submittedName>
</protein>
<dbReference type="AlphaFoldDB" id="A0AAW8Z690"/>
<feature type="domain" description="GmrSD restriction endonucleases N-terminal" evidence="1">
    <location>
        <begin position="2"/>
        <end position="191"/>
    </location>
</feature>
<reference evidence="2" key="1">
    <citation type="submission" date="2023-10" db="EMBL/GenBank/DDBJ databases">
        <authorList>
            <person name="Sykes E.M.E."/>
            <person name="Khan I.U.H."/>
            <person name="Kumar A."/>
        </authorList>
    </citation>
    <scope>NUCLEOTIDE SEQUENCE</scope>
    <source>
        <strain evidence="2">IK5</strain>
    </source>
</reference>
<gene>
    <name evidence="2" type="ORF">MSG88_11650</name>
</gene>
<dbReference type="Proteomes" id="UP001284654">
    <property type="component" value="Unassembled WGS sequence"/>
</dbReference>
<name>A0AAW8Z690_9GAMM</name>
<dbReference type="EMBL" id="JAWJYY010000001">
    <property type="protein sequence ID" value="MDV4316397.1"/>
    <property type="molecule type" value="Genomic_DNA"/>
</dbReference>